<dbReference type="InterPro" id="IPR004360">
    <property type="entry name" value="Glyas_Fos-R_dOase_dom"/>
</dbReference>
<dbReference type="STRING" id="1188252.A1QC_04695"/>
<dbReference type="RefSeq" id="WP_017024605.1">
    <property type="nucleotide sequence ID" value="NZ_AJYK02000012.1"/>
</dbReference>
<organism evidence="2 3">
    <name type="scientific">Vibrio rumoiensis 1S-45</name>
    <dbReference type="NCBI Taxonomy" id="1188252"/>
    <lineage>
        <taxon>Bacteria</taxon>
        <taxon>Pseudomonadati</taxon>
        <taxon>Pseudomonadota</taxon>
        <taxon>Gammaproteobacteria</taxon>
        <taxon>Vibrionales</taxon>
        <taxon>Vibrionaceae</taxon>
        <taxon>Vibrio</taxon>
    </lineage>
</organism>
<dbReference type="OrthoDB" id="8776491at2"/>
<dbReference type="CDD" id="cd07247">
    <property type="entry name" value="SgaA_N_like"/>
    <property type="match status" value="1"/>
</dbReference>
<dbReference type="PANTHER" id="PTHR33993">
    <property type="entry name" value="GLYOXALASE-RELATED"/>
    <property type="match status" value="1"/>
</dbReference>
<name>A0A1E5E5P9_9VIBR</name>
<comment type="caution">
    <text evidence="2">The sequence shown here is derived from an EMBL/GenBank/DDBJ whole genome shotgun (WGS) entry which is preliminary data.</text>
</comment>
<accession>A0A1E5E5P9</accession>
<dbReference type="PANTHER" id="PTHR33993:SF2">
    <property type="entry name" value="VOC DOMAIN-CONTAINING PROTEIN"/>
    <property type="match status" value="1"/>
</dbReference>
<dbReference type="EMBL" id="AJYK02000012">
    <property type="protein sequence ID" value="OEF29226.1"/>
    <property type="molecule type" value="Genomic_DNA"/>
</dbReference>
<dbReference type="Pfam" id="PF00903">
    <property type="entry name" value="Glyoxalase"/>
    <property type="match status" value="1"/>
</dbReference>
<gene>
    <name evidence="2" type="ORF">A1QC_04695</name>
</gene>
<keyword evidence="3" id="KW-1185">Reference proteome</keyword>
<dbReference type="GO" id="GO:0016829">
    <property type="term" value="F:lyase activity"/>
    <property type="evidence" value="ECO:0007669"/>
    <property type="project" value="UniProtKB-KW"/>
</dbReference>
<dbReference type="InterPro" id="IPR029068">
    <property type="entry name" value="Glyas_Bleomycin-R_OHBP_Dase"/>
</dbReference>
<dbReference type="SUPFAM" id="SSF54593">
    <property type="entry name" value="Glyoxalase/Bleomycin resistance protein/Dihydroxybiphenyl dioxygenase"/>
    <property type="match status" value="1"/>
</dbReference>
<proteinExistence type="predicted"/>
<dbReference type="PROSITE" id="PS51819">
    <property type="entry name" value="VOC"/>
    <property type="match status" value="1"/>
</dbReference>
<reference evidence="2 3" key="1">
    <citation type="journal article" date="2012" name="Science">
        <title>Ecological populations of bacteria act as socially cohesive units of antibiotic production and resistance.</title>
        <authorList>
            <person name="Cordero O.X."/>
            <person name="Wildschutte H."/>
            <person name="Kirkup B."/>
            <person name="Proehl S."/>
            <person name="Ngo L."/>
            <person name="Hussain F."/>
            <person name="Le Roux F."/>
            <person name="Mincer T."/>
            <person name="Polz M.F."/>
        </authorList>
    </citation>
    <scope>NUCLEOTIDE SEQUENCE [LARGE SCALE GENOMIC DNA]</scope>
    <source>
        <strain evidence="2 3">1S-45</strain>
    </source>
</reference>
<dbReference type="Gene3D" id="3.10.180.10">
    <property type="entry name" value="2,3-Dihydroxybiphenyl 1,2-Dioxygenase, domain 1"/>
    <property type="match status" value="1"/>
</dbReference>
<dbReference type="eggNOG" id="COG3324">
    <property type="taxonomic scope" value="Bacteria"/>
</dbReference>
<evidence type="ECO:0000313" key="2">
    <source>
        <dbReference type="EMBL" id="OEF29226.1"/>
    </source>
</evidence>
<dbReference type="Proteomes" id="UP000094070">
    <property type="component" value="Unassembled WGS sequence"/>
</dbReference>
<sequence>MSNNPVCWFEIYVNDLQRAKTFYQAVLDVELIFLSDPTESQGIEMLAFPSNMEGYGATGALVKMEGVSAGGNSTLVYFTCQDCAIEGARIEGAGGKIEQEKMPIGEHGFIVVAMDTEGNMFGLHSLK</sequence>
<evidence type="ECO:0000259" key="1">
    <source>
        <dbReference type="PROSITE" id="PS51819"/>
    </source>
</evidence>
<dbReference type="InterPro" id="IPR037523">
    <property type="entry name" value="VOC_core"/>
</dbReference>
<dbReference type="InterPro" id="IPR052164">
    <property type="entry name" value="Anthracycline_SecMetBiosynth"/>
</dbReference>
<dbReference type="AlphaFoldDB" id="A0A1E5E5P9"/>
<feature type="domain" description="VOC" evidence="1">
    <location>
        <begin position="5"/>
        <end position="126"/>
    </location>
</feature>
<protein>
    <submittedName>
        <fullName evidence="2">Lactoylglutathione lyase</fullName>
    </submittedName>
</protein>
<keyword evidence="2" id="KW-0456">Lyase</keyword>
<evidence type="ECO:0000313" key="3">
    <source>
        <dbReference type="Proteomes" id="UP000094070"/>
    </source>
</evidence>